<feature type="compositionally biased region" description="Low complexity" evidence="2">
    <location>
        <begin position="308"/>
        <end position="317"/>
    </location>
</feature>
<dbReference type="InterPro" id="IPR013783">
    <property type="entry name" value="Ig-like_fold"/>
</dbReference>
<dbReference type="EMBL" id="MCFL01000028">
    <property type="protein sequence ID" value="ORZ34517.1"/>
    <property type="molecule type" value="Genomic_DNA"/>
</dbReference>
<keyword evidence="1" id="KW-0175">Coiled coil</keyword>
<reference evidence="3 4" key="1">
    <citation type="submission" date="2016-07" db="EMBL/GenBank/DDBJ databases">
        <title>Pervasive Adenine N6-methylation of Active Genes in Fungi.</title>
        <authorList>
            <consortium name="DOE Joint Genome Institute"/>
            <person name="Mondo S.J."/>
            <person name="Dannebaum R.O."/>
            <person name="Kuo R.C."/>
            <person name="Labutti K."/>
            <person name="Haridas S."/>
            <person name="Kuo A."/>
            <person name="Salamov A."/>
            <person name="Ahrendt S.R."/>
            <person name="Lipzen A."/>
            <person name="Sullivan W."/>
            <person name="Andreopoulos W.B."/>
            <person name="Clum A."/>
            <person name="Lindquist E."/>
            <person name="Daum C."/>
            <person name="Ramamoorthy G.K."/>
            <person name="Gryganskyi A."/>
            <person name="Culley D."/>
            <person name="Magnuson J.K."/>
            <person name="James T.Y."/>
            <person name="O'Malley M.A."/>
            <person name="Stajich J.E."/>
            <person name="Spatafora J.W."/>
            <person name="Visel A."/>
            <person name="Grigoriev I.V."/>
        </authorList>
    </citation>
    <scope>NUCLEOTIDE SEQUENCE [LARGE SCALE GENOMIC DNA]</scope>
    <source>
        <strain evidence="3 4">PL171</strain>
    </source>
</reference>
<feature type="region of interest" description="Disordered" evidence="2">
    <location>
        <begin position="1504"/>
        <end position="1527"/>
    </location>
</feature>
<name>A0A1Y2HIR8_9FUNG</name>
<comment type="caution">
    <text evidence="3">The sequence shown here is derived from an EMBL/GenBank/DDBJ whole genome shotgun (WGS) entry which is preliminary data.</text>
</comment>
<feature type="compositionally biased region" description="Low complexity" evidence="2">
    <location>
        <begin position="1509"/>
        <end position="1522"/>
    </location>
</feature>
<dbReference type="PANTHER" id="PTHR39211:SF1">
    <property type="entry name" value="ABNORMAL SPINDLE-LIKE MICROCEPHALY-ASSOCIATED PROTEIN ASH DOMAIN-CONTAINING PROTEIN"/>
    <property type="match status" value="1"/>
</dbReference>
<evidence type="ECO:0000313" key="4">
    <source>
        <dbReference type="Proteomes" id="UP000193411"/>
    </source>
</evidence>
<feature type="compositionally biased region" description="Polar residues" evidence="2">
    <location>
        <begin position="866"/>
        <end position="877"/>
    </location>
</feature>
<dbReference type="Gene3D" id="2.60.40.10">
    <property type="entry name" value="Immunoglobulins"/>
    <property type="match status" value="2"/>
</dbReference>
<evidence type="ECO:0000313" key="3">
    <source>
        <dbReference type="EMBL" id="ORZ34517.1"/>
    </source>
</evidence>
<feature type="region of interest" description="Disordered" evidence="2">
    <location>
        <begin position="805"/>
        <end position="915"/>
    </location>
</feature>
<feature type="compositionally biased region" description="Low complexity" evidence="2">
    <location>
        <begin position="384"/>
        <end position="404"/>
    </location>
</feature>
<evidence type="ECO:0000256" key="2">
    <source>
        <dbReference type="SAM" id="MobiDB-lite"/>
    </source>
</evidence>
<feature type="compositionally biased region" description="Polar residues" evidence="2">
    <location>
        <begin position="904"/>
        <end position="914"/>
    </location>
</feature>
<sequence>MTDSTILSPLQTHPPPPTRFLNRPVHDVTPITSITSTPTAVGSAQPPRSEKIPPFFEVSLGPRVDLDQVYWNGLHALRRFYIRNHCPDPILVKLRTNLPGQVAFQLNNENLPDLESASVDSGDRVDASSVLQGGPAPHLIKHEFASYSGPLVSEGTAHAAAVAAAAATMSPADRARLLSSNASSSSSLPSFTSNTMSPSVSLDSLYSAGSLAFSSDNVSSLASPSASGPYHTLSAAGSVTSLASGFSTPSGSGNMFRPTPTSMPVVPSTLRDATTLDSAMSAALTPTASARGPTHPMMSSLFSDRGSDSASAAPSSSHHAHASKSFQPLVTVTNTATAAALGAYGGGLGGAHEFNQLFNFPGEVRKVILAFLPNADDGAAHYDSSTSSSAIAGTSGTSASSASGQPGSNLSATPPSNSLLEDTPATFTPADDEANTYDFKEVAGMLMFYGYRVPREIAAAASDARSPSDSTAIVLASSLPPPPEPQQPPVQAIRSLVPSRANSVSGTAAAATASGAKADCNMVVKFKARMCKSVLWSEVAHQGILFEDCVLDGTFIRDFTVWNKSEIDLYWTLNTAAVSHALTFTDYDTGEPLDTSKPIPAYSHCRVRVTYKPKQLGDFSYEIQLENVNDAANVEVVRIHCVVRSALQDESLVVLSGHQLDFGDITAGQWNTARLVVKNVSEQPMEVKFLAEGSSGPVVFDLSQGALDLDVDPNTLGLFHELGSGTNDPRGGSGGGGPGHSPVDGYGSIAMGSPPNDWIMPMRSNGSSRTSSPVPSRSISVDMSLADLAGRAGLAGNFGGGGGGGMAVSDGKRHSGHSPLPGGGHGSRSAMSRRAGTGNVGAGAGMATDGADGDEYDSDSESVVSTRSMRSANSTLAGSGFAGPGSTTTGGISGGNGAMRGSNLGASPSESNEMTLKPGAERTVIVSYFPEKSMSASDYNAGTLVKRTFRVVLQYAKNRRVIQCKARTCTSFISVSPSTVSFGDTDVGTLKSAPVRITNLSEVPARVELSFASKVLSCLRDDIRIPPKQSVEVKIDIYPRKVNPDYRKQITVLNLLNRDNDQIIEVRSTNIDKQRITWHSFFYRIMTPSSTNYLDFGAVVGNHYSSNLVLSISASSDSVTLYLKRKSTGAKLSNLTAKKLTLGSMADRKTIKRANSDLLAPPSSSSATTAYLDLAVPQKQIPSSAKQSVAVVEAEPGTPSNSVDEVVHILQNLNMATLPSFPPNLEQKFVKLTVALRKSLDAVIRNGDLVPITGSHITIAPAPGVRDRRKKLDARLLFSLVEFDSSLLPTMQTVLPVRELLVRCIRNINFGNIDLHAAMSKTIIVRNKSDVLLSYAIKKTGSIASGDVLLENRFVTFTFQPTMPGLFFEKLTVENIMNPETSQVISLKANVRKPESFSIHTESLDFGVCMVNELSAERILTLHNTHRTQRTFTVRVEDESLNGVQFEFWVIGSATMEHGVQDVEDKIEVLEQKLKIAKRKGRKDKVDKITETISKLRRGAETIVPRSPAPSSVTTASATPVVSQPPERKLNSLTLPVEPFAIMKIGVAARAKPLPRGSMSASTHSETSGAHKNTDLLKKVAYSCLVCYDQTSFIATLETTVHPSGDSTPRQRSLSSVGPALAAPIGLPSMDVSHAFSNGQPVVESLRPVVANPAEPPTAPHSSKLSTDDKKVEPVPVSTATAYLETLVVDVGKFPIGQDNTFYFVLINTGTAPASYSTEDPAVAPSDRLGEVLPGERRVINATVVPKSSGRQSYALGVVCQGFPQIFTVHFTAVYKDGLMFTQGVLPSASDSNTTSDVGSAVPIQEVDLGYCYNPKRFTARSAVRITNNMPEPVSVSAGSTLSQQVGAFANLDCTLPFSEVVLEPHQTAVAYLAVQPNLTQPPLVMGKKSLVTFESRQLVGGFKFTSYSRSAGGTGTGDEICAQHLKFQAVIGPSVLSVSSTFINLGSVSKVCGIETSFTVFNLSDRMPLHYRITCSNPDLVTIHDYMPVLRGASTNASASTGTTAEEDQVANRISSPRATVAITVNPRAFGYFCETQVSAIMVTLLVDPQTMLLQAPAQLPPAKEWDHIFVYQASNQASAGLTTADVEGMSQVVTITNSSSRPLRVLPYSDLRLEVQPNGARTGDRCFSASTDGRAQPCGPVMVAAPGADWTCTIGTPLSPEQLTEDDMQALQQGKSIKVRECSPSFKIIKVVELLGYYCVSRAEVVSPKPGKSVQFSVTVKNTASSPTKLAVGASSTSIRYDGPDALEMEPYSSVDLDGTHEWSNELVVPVVAKVTSLDLTVEGRGELDDSKTLVLPNLLVPNLAGTPIDAWFTLTNPTSTEVRFNVEAQLIQPLTAFMHLHVLSRFSNTPVKIKAIVRDFAKLSEDTCPQWLLDERGIQIGQILFENESGRLTPCFDLDTAALDLVVGGSPVNIAVSNNSPHHSLTFALSLEYVTVPPSSSVSVPVQLVKSEFTDSGDTITLHFVDTDSIHQFQRSVRLRFSEPQSPTSLSVSPQPPTTDDESVGSSNQPNARSAPTTPIDGPSSAPPGSSSAVAGCSNSAPSSSASSHDLIAIKGCSKRGRLHELDLGQQDLGAGTVTRKLVLELQRPAKCSYRIWSTPPDCSDWLSLSRTEGTLESTSKSHSVTLSFSTNVRNVFSTYLYVKVTLEVVARVNARKARAFDVVCNGLGDQPTITFENVFYGQEYTSRSFTIVNHEAIPLEFTLKMQNLDPTDATEVLFSTSKSIAKLFKTVVVPAESRATVAQSSSVATRPGSPETDPLDLAVVDAALARLEPPPPAHPTPACLRSNIVEVKEFDVVQVLHVSSSDVVISATISPDGTTLHCSQPFTDIAVSNLSATDSLNVHVHGAVFPFIVEPEGCTPQEPTAMLLAPLEQRRVLIQLDADEAVRQIDALRREKYCQAYLVVYNRDQCLERVFVTLRLSLGHLQSFALAWWTSSRSPTFSQLEWLTIDFIRRFGDLAWDKVVDNPALVDQAHFQYRVVVDQLVYLCTISSTLDHILHAASLFFVSILSPATSASAASAGGAAGGGTGERYVPEEWVDGLRYFLSFFTARHPVLDALRRIYLVRRNGGMTGVGAAAVGSL</sequence>
<accession>A0A1Y2HIR8</accession>
<feature type="compositionally biased region" description="Polar residues" evidence="2">
    <location>
        <begin position="2486"/>
        <end position="2496"/>
    </location>
</feature>
<dbReference type="STRING" id="765915.A0A1Y2HIR8"/>
<proteinExistence type="predicted"/>
<feature type="compositionally biased region" description="Polar residues" evidence="2">
    <location>
        <begin position="405"/>
        <end position="420"/>
    </location>
</feature>
<dbReference type="PANTHER" id="PTHR39211">
    <property type="entry name" value="CHROMOSOME 7, WHOLE GENOME SHOTGUN SEQUENCE"/>
    <property type="match status" value="1"/>
</dbReference>
<protein>
    <submittedName>
        <fullName evidence="3">Uncharacterized protein</fullName>
    </submittedName>
</protein>
<keyword evidence="4" id="KW-1185">Reference proteome</keyword>
<feature type="region of interest" description="Disordered" evidence="2">
    <location>
        <begin position="247"/>
        <end position="266"/>
    </location>
</feature>
<feature type="coiled-coil region" evidence="1">
    <location>
        <begin position="1453"/>
        <end position="1480"/>
    </location>
</feature>
<feature type="non-terminal residue" evidence="3">
    <location>
        <position position="3085"/>
    </location>
</feature>
<evidence type="ECO:0000256" key="1">
    <source>
        <dbReference type="SAM" id="Coils"/>
    </source>
</evidence>
<feature type="region of interest" description="Disordered" evidence="2">
    <location>
        <begin position="382"/>
        <end position="432"/>
    </location>
</feature>
<gene>
    <name evidence="3" type="ORF">BCR44DRAFT_1436350</name>
</gene>
<feature type="compositionally biased region" description="Low complexity" evidence="2">
    <location>
        <begin position="2525"/>
        <end position="2550"/>
    </location>
</feature>
<feature type="region of interest" description="Disordered" evidence="2">
    <location>
        <begin position="720"/>
        <end position="777"/>
    </location>
</feature>
<feature type="region of interest" description="Disordered" evidence="2">
    <location>
        <begin position="1651"/>
        <end position="1671"/>
    </location>
</feature>
<feature type="compositionally biased region" description="Low complexity" evidence="2">
    <location>
        <begin position="761"/>
        <end position="777"/>
    </location>
</feature>
<feature type="region of interest" description="Disordered" evidence="2">
    <location>
        <begin position="285"/>
        <end position="325"/>
    </location>
</feature>
<feature type="compositionally biased region" description="Acidic residues" evidence="2">
    <location>
        <begin position="851"/>
        <end position="860"/>
    </location>
</feature>
<dbReference type="OrthoDB" id="252265at2759"/>
<feature type="compositionally biased region" description="Polar residues" evidence="2">
    <location>
        <begin position="2507"/>
        <end position="2520"/>
    </location>
</feature>
<dbReference type="Proteomes" id="UP000193411">
    <property type="component" value="Unassembled WGS sequence"/>
</dbReference>
<feature type="region of interest" description="Disordered" evidence="2">
    <location>
        <begin position="2484"/>
        <end position="2550"/>
    </location>
</feature>
<organism evidence="3 4">
    <name type="scientific">Catenaria anguillulae PL171</name>
    <dbReference type="NCBI Taxonomy" id="765915"/>
    <lineage>
        <taxon>Eukaryota</taxon>
        <taxon>Fungi</taxon>
        <taxon>Fungi incertae sedis</taxon>
        <taxon>Blastocladiomycota</taxon>
        <taxon>Blastocladiomycetes</taxon>
        <taxon>Blastocladiales</taxon>
        <taxon>Catenariaceae</taxon>
        <taxon>Catenaria</taxon>
    </lineage>
</organism>